<keyword evidence="3" id="KW-1185">Reference proteome</keyword>
<dbReference type="PROSITE" id="PS51257">
    <property type="entry name" value="PROKAR_LIPOPROTEIN"/>
    <property type="match status" value="1"/>
</dbReference>
<dbReference type="OrthoDB" id="388278at2"/>
<reference evidence="2 3" key="1">
    <citation type="journal article" date="2015" name="Genome Announc.">
        <title>Complete Genome Sequence of Spiroplasma litorale TN-1T (DSM 21781), a Bacterium Isolated from a Green-Eyed Horsefly (Tabanus nigrovittatus).</title>
        <authorList>
            <person name="Lo W.S."/>
            <person name="Lai Y.C."/>
            <person name="Lien Y.W."/>
            <person name="Wang T.H."/>
            <person name="Kuo C.H."/>
        </authorList>
    </citation>
    <scope>NUCLEOTIDE SEQUENCE [LARGE SCALE GENOMIC DNA]</scope>
    <source>
        <strain evidence="2 3">TN-1</strain>
    </source>
</reference>
<evidence type="ECO:0008006" key="4">
    <source>
        <dbReference type="Google" id="ProtNLM"/>
    </source>
</evidence>
<name>A0A0K1W1I2_9MOLU</name>
<dbReference type="EMBL" id="CP012357">
    <property type="protein sequence ID" value="AKX34041.1"/>
    <property type="molecule type" value="Genomic_DNA"/>
</dbReference>
<dbReference type="AlphaFoldDB" id="A0A0K1W1I2"/>
<organism evidence="2 3">
    <name type="scientific">Spiroplasma litorale</name>
    <dbReference type="NCBI Taxonomy" id="216942"/>
    <lineage>
        <taxon>Bacteria</taxon>
        <taxon>Bacillati</taxon>
        <taxon>Mycoplasmatota</taxon>
        <taxon>Mollicutes</taxon>
        <taxon>Entomoplasmatales</taxon>
        <taxon>Spiroplasmataceae</taxon>
        <taxon>Spiroplasma</taxon>
    </lineage>
</organism>
<dbReference type="KEGG" id="sll:SLITO_v1c03880"/>
<accession>A0A0K1W1I2</accession>
<evidence type="ECO:0000313" key="2">
    <source>
        <dbReference type="EMBL" id="AKX34041.1"/>
    </source>
</evidence>
<dbReference type="RefSeq" id="WP_075058135.1">
    <property type="nucleotide sequence ID" value="NZ_CP012357.1"/>
</dbReference>
<protein>
    <recommendedName>
        <fullName evidence="4">Lipoprotein</fullName>
    </recommendedName>
</protein>
<dbReference type="PATRIC" id="fig|216942.3.peg.391"/>
<proteinExistence type="predicted"/>
<gene>
    <name evidence="2" type="ORF">SLITO_v1c03880</name>
</gene>
<evidence type="ECO:0000256" key="1">
    <source>
        <dbReference type="SAM" id="MobiDB-lite"/>
    </source>
</evidence>
<evidence type="ECO:0000313" key="3">
    <source>
        <dbReference type="Proteomes" id="UP000067476"/>
    </source>
</evidence>
<feature type="region of interest" description="Disordered" evidence="1">
    <location>
        <begin position="215"/>
        <end position="234"/>
    </location>
</feature>
<dbReference type="Proteomes" id="UP000067476">
    <property type="component" value="Chromosome"/>
</dbReference>
<sequence>MKKLINTLTAITILLSPITSIISCGTKKDSEKEVDNNYSSLTDVQKQMYNGAEILSKLIIASRHENLNYNINEILSMYLAPTPTALKIPTSYTYNKKQVDFSNSIEMFKSILMPSISKIDIDKNAGVYASYIMGMYEDGFYKDYLKNGYFEDSFNKEGGKGFNKSSNNEMGILAGLDKELKLSNEESRKDLSWAIQDTGALTNYLLNKGYDGSYPGDSNGTKGPTGHPTDERGGTNSAGYLFYNSIISNGKGSYNAFQKEVTVQDKLDQGNNFKKGDFINKIYSSEINGINFNKIGSMFSNTAGYLNISGYINSFVTLLKNVSESDFGSEYLLNAANYFTPMVVNVKDETNSRVQLVGLSLLYNAQEAVYNIMNKTTRDGKSLKSFLKDNGFSEDLLSKKYEDIKSIGINEVLTDVGKIDKIKVTRIYSNNNSLESLKNTSLFLKELKTFQTNLKTEKLKKEFSQTFYTDVTSPFYQAYNLIIKPPIAGIGGIGESGWKELMSEDGSGAVNLLNLLSIAYDNLSNEDTKELLETVTSKFNNVSINSLSRSQKLGLINDLGYDSLNKKYKENSYMGIFYNIIKNENIAGVSELNSLLDFLNDSVNREMKTLHENALQYIYDDNYWKLNNINLNSTAPNEIGGEMEFTLSYTGNGDADSNADQQTQKVNVPDNFNPYQTLIKHQEDYANSDSLKNSIDKNKKSGIILGKEQLNMSDEDILNYDGKGENYKAVNHKYTIKWKNISDDIDNPYWIIVDMKSFNSDGKEFYNIY</sequence>
<dbReference type="STRING" id="216942.SLITO_v1c03880"/>